<gene>
    <name evidence="1" type="ORF">M119_2530</name>
</gene>
<dbReference type="AlphaFoldDB" id="A0AB73AP01"/>
<protein>
    <submittedName>
        <fullName evidence="1">Uncharacterized protein</fullName>
    </submittedName>
</protein>
<name>A0AB73AP01_BACFG</name>
<evidence type="ECO:0000313" key="1">
    <source>
        <dbReference type="EMBL" id="EYB10194.1"/>
    </source>
</evidence>
<dbReference type="Proteomes" id="UP000021175">
    <property type="component" value="Unassembled WGS sequence"/>
</dbReference>
<organism evidence="1 2">
    <name type="scientific">Bacteroides fragilis str. 3783N1-6</name>
    <dbReference type="NCBI Taxonomy" id="1339310"/>
    <lineage>
        <taxon>Bacteria</taxon>
        <taxon>Pseudomonadati</taxon>
        <taxon>Bacteroidota</taxon>
        <taxon>Bacteroidia</taxon>
        <taxon>Bacteroidales</taxon>
        <taxon>Bacteroidaceae</taxon>
        <taxon>Bacteroides</taxon>
    </lineage>
</organism>
<comment type="caution">
    <text evidence="1">The sequence shown here is derived from an EMBL/GenBank/DDBJ whole genome shotgun (WGS) entry which is preliminary data.</text>
</comment>
<accession>A0AB73AP01</accession>
<reference evidence="1 2" key="1">
    <citation type="submission" date="2014-02" db="EMBL/GenBank/DDBJ databases">
        <authorList>
            <person name="Sears C."/>
            <person name="Carroll K."/>
            <person name="Sack B.R."/>
            <person name="Qadri F."/>
            <person name="Myers L.L."/>
            <person name="Chung G.-T."/>
            <person name="Escheverria P."/>
            <person name="Fraser C.M."/>
            <person name="Sadzewicz L."/>
            <person name="Shefchek K.A."/>
            <person name="Tallon L."/>
            <person name="Das S.P."/>
            <person name="Daugherty S."/>
            <person name="Mongodin E.F."/>
        </authorList>
    </citation>
    <scope>NUCLEOTIDE SEQUENCE [LARGE SCALE GENOMIC DNA]</scope>
    <source>
        <strain evidence="1 2">3783N1-6</strain>
    </source>
</reference>
<evidence type="ECO:0000313" key="2">
    <source>
        <dbReference type="Proteomes" id="UP000021175"/>
    </source>
</evidence>
<sequence length="48" mass="5205">MSGATHFFKEAAFYRFRYGLLYVSLATRAHQSGYLRSSARAAGGDGTG</sequence>
<proteinExistence type="predicted"/>
<dbReference type="EMBL" id="JGEU01000034">
    <property type="protein sequence ID" value="EYB10194.1"/>
    <property type="molecule type" value="Genomic_DNA"/>
</dbReference>